<sequence>MGFLSGVPRRGLDVACPLRLVFSDVPARRRLSAAASVHSAAASGCSTAVSTRPAASRGRSLPLQLSLALPRRSGLQHLHRRLCLPRAPEPLQQPRPGAAGPARAPPAAPGAGTITRSWLQHNPCRRPNFIRRLAATSTSTSSPSPPSPLRPSRTHSTPLLQSPICMLAARRLRSPLSPSAMASAYSAYHGAASASQFTITALGRWSSISKQLPPADKIKALHVYDFDNTLFKTPLPNPAIWNGQTLGTLASQDVFVNGGWWHDNKILAATGQGLDIEEPRAWQGWWNETVVDLVKLTIKQPDALCVLLTGRSESGFAELVKRMVAAKGLDFDIVGLKPQVSPTNQKFQSTMHFKQLFLNALMETYKQASVIKVYEDRPKHTKGFREFFAEFNRRQGYARTRGEIDAEVIQVADQSTTLDPVVEVAEVQNMINLHNQALAKKPNDLRHKRLRIKKTVFFTSYMINPDDAKKLEELVQYPPGVQDLRHLGNSILICPRPCPASILEKVGGMGSKMLWEVTGTACLDNNLWAARVRPVPATAVYHTDNPVPLVVLALRKGARPVDAGRITKWDPIPANSSFVFESTVGEKIILRVEREDPKEDEYESLFANKASKRKHAGDDDWTPRHTHGQYGGRNESRGYHTGRGGGRGRGGAPNRGHRNNPRGGGRGGRGRGGGFHNYRSLDDVEPKNDQGGYGPQVDYDDSYPPLSNVPTGPRGYVAAQQAAASGGQAGNAADLQTYY</sequence>
<comment type="caution">
    <text evidence="3">The sequence shown here is derived from an EMBL/GenBank/DDBJ whole genome shotgun (WGS) entry which is preliminary data.</text>
</comment>
<accession>A0A2U3ED95</accession>
<feature type="region of interest" description="Disordered" evidence="1">
    <location>
        <begin position="608"/>
        <end position="713"/>
    </location>
</feature>
<evidence type="ECO:0000256" key="1">
    <source>
        <dbReference type="SAM" id="MobiDB-lite"/>
    </source>
</evidence>
<feature type="region of interest" description="Disordered" evidence="1">
    <location>
        <begin position="136"/>
        <end position="157"/>
    </location>
</feature>
<gene>
    <name evidence="3" type="ORF">PCL_11102</name>
</gene>
<dbReference type="GO" id="GO:0003723">
    <property type="term" value="F:RNA binding"/>
    <property type="evidence" value="ECO:0007669"/>
    <property type="project" value="TreeGrafter"/>
</dbReference>
<evidence type="ECO:0000313" key="3">
    <source>
        <dbReference type="EMBL" id="PWI72479.1"/>
    </source>
</evidence>
<evidence type="ECO:0000259" key="2">
    <source>
        <dbReference type="Pfam" id="PF10307"/>
    </source>
</evidence>
<protein>
    <recommendedName>
        <fullName evidence="2">Swiss Army Knife RNA repair protein HAD domain-containing protein</fullName>
    </recommendedName>
</protein>
<feature type="compositionally biased region" description="Gly residues" evidence="1">
    <location>
        <begin position="641"/>
        <end position="653"/>
    </location>
</feature>
<dbReference type="GO" id="GO:0031428">
    <property type="term" value="C:box C/D methylation guide snoRNP complex"/>
    <property type="evidence" value="ECO:0007669"/>
    <property type="project" value="TreeGrafter"/>
</dbReference>
<feature type="compositionally biased region" description="Basic and acidic residues" evidence="1">
    <location>
        <begin position="679"/>
        <end position="688"/>
    </location>
</feature>
<dbReference type="AlphaFoldDB" id="A0A2U3ED95"/>
<feature type="domain" description="Swiss Army Knife RNA repair protein HAD" evidence="2">
    <location>
        <begin position="233"/>
        <end position="436"/>
    </location>
</feature>
<organism evidence="3 4">
    <name type="scientific">Purpureocillium lilacinum</name>
    <name type="common">Paecilomyces lilacinus</name>
    <dbReference type="NCBI Taxonomy" id="33203"/>
    <lineage>
        <taxon>Eukaryota</taxon>
        <taxon>Fungi</taxon>
        <taxon>Dikarya</taxon>
        <taxon>Ascomycota</taxon>
        <taxon>Pezizomycotina</taxon>
        <taxon>Sordariomycetes</taxon>
        <taxon>Hypocreomycetidae</taxon>
        <taxon>Hypocreales</taxon>
        <taxon>Ophiocordycipitaceae</taxon>
        <taxon>Purpureocillium</taxon>
    </lineage>
</organism>
<dbReference type="PANTHER" id="PTHR10335:SF23">
    <property type="entry name" value="OB FOLD-CONTAINING PROTEIN, NUCLEIC ACID BINDING"/>
    <property type="match status" value="1"/>
</dbReference>
<dbReference type="EMBL" id="LCWV01000006">
    <property type="protein sequence ID" value="PWI72479.1"/>
    <property type="molecule type" value="Genomic_DNA"/>
</dbReference>
<feature type="compositionally biased region" description="Gly residues" evidence="1">
    <location>
        <begin position="662"/>
        <end position="675"/>
    </location>
</feature>
<dbReference type="Pfam" id="PF10307">
    <property type="entry name" value="HAD_SAK_1"/>
    <property type="match status" value="1"/>
</dbReference>
<dbReference type="GO" id="GO:0008649">
    <property type="term" value="F:rRNA methyltransferase activity"/>
    <property type="evidence" value="ECO:0007669"/>
    <property type="project" value="TreeGrafter"/>
</dbReference>
<name>A0A2U3ED95_PURLI</name>
<proteinExistence type="predicted"/>
<feature type="region of interest" description="Disordered" evidence="1">
    <location>
        <begin position="87"/>
        <end position="118"/>
    </location>
</feature>
<reference evidence="3 4" key="1">
    <citation type="journal article" date="2016" name="Front. Microbiol.">
        <title>Genome and transcriptome sequences reveal the specific parasitism of the nematophagous Purpureocillium lilacinum 36-1.</title>
        <authorList>
            <person name="Xie J."/>
            <person name="Li S."/>
            <person name="Mo C."/>
            <person name="Xiao X."/>
            <person name="Peng D."/>
            <person name="Wang G."/>
            <person name="Xiao Y."/>
        </authorList>
    </citation>
    <scope>NUCLEOTIDE SEQUENCE [LARGE SCALE GENOMIC DNA]</scope>
    <source>
        <strain evidence="3 4">36-1</strain>
    </source>
</reference>
<dbReference type="InterPro" id="IPR018812">
    <property type="entry name" value="SAK_HAD"/>
</dbReference>
<evidence type="ECO:0000313" key="4">
    <source>
        <dbReference type="Proteomes" id="UP000245956"/>
    </source>
</evidence>
<dbReference type="GO" id="GO:1990259">
    <property type="term" value="F:histone H2AQ104 methyltransferase activity"/>
    <property type="evidence" value="ECO:0007669"/>
    <property type="project" value="TreeGrafter"/>
</dbReference>
<dbReference type="GO" id="GO:0000494">
    <property type="term" value="P:box C/D sno(s)RNA 3'-end processing"/>
    <property type="evidence" value="ECO:0007669"/>
    <property type="project" value="TreeGrafter"/>
</dbReference>
<dbReference type="PANTHER" id="PTHR10335">
    <property type="entry name" value="RRNA 2-O-METHYLTRANSFERASE FIBRILLARIN"/>
    <property type="match status" value="1"/>
</dbReference>
<dbReference type="Proteomes" id="UP000245956">
    <property type="component" value="Unassembled WGS sequence"/>
</dbReference>
<dbReference type="GO" id="GO:0032040">
    <property type="term" value="C:small-subunit processome"/>
    <property type="evidence" value="ECO:0007669"/>
    <property type="project" value="TreeGrafter"/>
</dbReference>